<protein>
    <submittedName>
        <fullName evidence="2">Hypothetical membrane associated protein</fullName>
    </submittedName>
</protein>
<accession>A0A0H2X2H7</accession>
<feature type="compositionally biased region" description="Low complexity" evidence="1">
    <location>
        <begin position="59"/>
        <end position="71"/>
    </location>
</feature>
<evidence type="ECO:0000313" key="2">
    <source>
        <dbReference type="EMBL" id="AAX50697.1"/>
    </source>
</evidence>
<gene>
    <name evidence="2" type="ordered locus">CTA_0465</name>
</gene>
<dbReference type="Proteomes" id="UP000002532">
    <property type="component" value="Chromosome"/>
</dbReference>
<sequence>MTSLFLLVCCATALLSIGVTAVLIGSFLLGRPLSKGCGRSDCCQKKKSCPREKQNSQTDNYYDDSSSSNPT</sequence>
<dbReference type="KEGG" id="cta:CTA_0465"/>
<dbReference type="HOGENOM" id="CLU_2732686_0_0_0"/>
<dbReference type="AlphaFoldDB" id="A0A0H2X2H7"/>
<feature type="region of interest" description="Disordered" evidence="1">
    <location>
        <begin position="36"/>
        <end position="71"/>
    </location>
</feature>
<proteinExistence type="predicted"/>
<name>A0A0H2X2H7_CHLTA</name>
<evidence type="ECO:0000313" key="3">
    <source>
        <dbReference type="Proteomes" id="UP000002532"/>
    </source>
</evidence>
<organism evidence="2 3">
    <name type="scientific">Chlamydia trachomatis serovar A (strain ATCC VR-571B / DSM 19440 / HAR-13)</name>
    <dbReference type="NCBI Taxonomy" id="315277"/>
    <lineage>
        <taxon>Bacteria</taxon>
        <taxon>Pseudomonadati</taxon>
        <taxon>Chlamydiota</taxon>
        <taxon>Chlamydiia</taxon>
        <taxon>Chlamydiales</taxon>
        <taxon>Chlamydiaceae</taxon>
        <taxon>Chlamydia/Chlamydophila group</taxon>
        <taxon>Chlamydia</taxon>
    </lineage>
</organism>
<dbReference type="RefSeq" id="WP_011324732.1">
    <property type="nucleotide sequence ID" value="NC_007429.1"/>
</dbReference>
<keyword evidence="3" id="KW-1185">Reference proteome</keyword>
<dbReference type="EMBL" id="CP000051">
    <property type="protein sequence ID" value="AAX50697.1"/>
    <property type="molecule type" value="Genomic_DNA"/>
</dbReference>
<evidence type="ECO:0000256" key="1">
    <source>
        <dbReference type="SAM" id="MobiDB-lite"/>
    </source>
</evidence>
<reference evidence="2 3" key="1">
    <citation type="journal article" date="2005" name="Infect. Immun.">
        <title>Comparative genomic analysis of Chlamydia trachomatis oculotropic and genitotropic strains.</title>
        <authorList>
            <person name="Carlson J.H."/>
            <person name="Porcella S.F."/>
            <person name="McClarty G."/>
            <person name="Caldwell H.D."/>
        </authorList>
    </citation>
    <scope>NUCLEOTIDE SEQUENCE [LARGE SCALE GENOMIC DNA]</scope>
    <source>
        <strain evidence="3">ATCC VR-571B / DSM 19440 / HAR-13</strain>
    </source>
</reference>